<evidence type="ECO:0000256" key="3">
    <source>
        <dbReference type="ARBA" id="ARBA00023082"/>
    </source>
</evidence>
<keyword evidence="4" id="KW-0238">DNA-binding</keyword>
<evidence type="ECO:0000259" key="7">
    <source>
        <dbReference type="Pfam" id="PF08281"/>
    </source>
</evidence>
<reference evidence="8 9" key="1">
    <citation type="submission" date="2014-07" db="EMBL/GenBank/DDBJ databases">
        <title>Genome Sequence of Rhodococcus opacus Strain R7, a Biodegrader of Mono- and Polycyclic Aromatic Hydrocarbons.</title>
        <authorList>
            <person name="Di Gennaro P."/>
            <person name="Zampolli J."/>
            <person name="Presti I."/>
            <person name="Cappelletti M."/>
            <person name="D'Ursi P."/>
            <person name="Orro A."/>
            <person name="Mezzelani A."/>
            <person name="Milanesi L."/>
        </authorList>
    </citation>
    <scope>NUCLEOTIDE SEQUENCE [LARGE SCALE GENOMIC DNA]</scope>
    <source>
        <strain evidence="8 9">R7</strain>
    </source>
</reference>
<organism evidence="8 9">
    <name type="scientific">Rhodococcus opacus</name>
    <name type="common">Nocardia opaca</name>
    <dbReference type="NCBI Taxonomy" id="37919"/>
    <lineage>
        <taxon>Bacteria</taxon>
        <taxon>Bacillati</taxon>
        <taxon>Actinomycetota</taxon>
        <taxon>Actinomycetes</taxon>
        <taxon>Mycobacteriales</taxon>
        <taxon>Nocardiaceae</taxon>
        <taxon>Rhodococcus</taxon>
    </lineage>
</organism>
<protein>
    <submittedName>
        <fullName evidence="8">RNA polymerase sigma factor SigD</fullName>
    </submittedName>
</protein>
<dbReference type="NCBIfam" id="TIGR02937">
    <property type="entry name" value="sigma70-ECF"/>
    <property type="match status" value="1"/>
</dbReference>
<accession>A0A076ESC1</accession>
<dbReference type="InterPro" id="IPR036388">
    <property type="entry name" value="WH-like_DNA-bd_sf"/>
</dbReference>
<dbReference type="RefSeq" id="WP_128641412.1">
    <property type="nucleotide sequence ID" value="NZ_CP008947.1"/>
</dbReference>
<feature type="domain" description="RNA polymerase sigma factor 70 region 4 type 2" evidence="7">
    <location>
        <begin position="134"/>
        <end position="185"/>
    </location>
</feature>
<dbReference type="AlphaFoldDB" id="A0A076ESC1"/>
<dbReference type="NCBIfam" id="NF007230">
    <property type="entry name" value="PRK09648.1"/>
    <property type="match status" value="1"/>
</dbReference>
<dbReference type="SUPFAM" id="SSF88946">
    <property type="entry name" value="Sigma2 domain of RNA polymerase sigma factors"/>
    <property type="match status" value="1"/>
</dbReference>
<dbReference type="EMBL" id="CP008947">
    <property type="protein sequence ID" value="AII08786.1"/>
    <property type="molecule type" value="Genomic_DNA"/>
</dbReference>
<dbReference type="GO" id="GO:0006352">
    <property type="term" value="P:DNA-templated transcription initiation"/>
    <property type="evidence" value="ECO:0007669"/>
    <property type="project" value="InterPro"/>
</dbReference>
<dbReference type="CDD" id="cd06171">
    <property type="entry name" value="Sigma70_r4"/>
    <property type="match status" value="1"/>
</dbReference>
<dbReference type="InterPro" id="IPR013249">
    <property type="entry name" value="RNA_pol_sigma70_r4_t2"/>
</dbReference>
<feature type="domain" description="RNA polymerase sigma-70 region 2" evidence="6">
    <location>
        <begin position="33"/>
        <end position="100"/>
    </location>
</feature>
<evidence type="ECO:0000256" key="5">
    <source>
        <dbReference type="ARBA" id="ARBA00023163"/>
    </source>
</evidence>
<dbReference type="PANTHER" id="PTHR43133">
    <property type="entry name" value="RNA POLYMERASE ECF-TYPE SIGMA FACTO"/>
    <property type="match status" value="1"/>
</dbReference>
<dbReference type="eggNOG" id="COG1595">
    <property type="taxonomic scope" value="Bacteria"/>
</dbReference>
<sequence>MIELDARAELERLAPYAATGDEDAVEEVLRIAHPLVHRYCTSRLESVDHPHATADDVTQDVCLALMTSLRTYENQGKSLLSFIFGIAAHKVSDARRRATRLSAPTTARGAAAHHVVDVEDGPEHHVLRRELRGEMGQLVETLPVRHQQILFMRVIVGMSAEQTARVLDTTPGAVRVAQHRALSHLRARIGHGPAR</sequence>
<evidence type="ECO:0000313" key="8">
    <source>
        <dbReference type="EMBL" id="AII08786.1"/>
    </source>
</evidence>
<evidence type="ECO:0000256" key="4">
    <source>
        <dbReference type="ARBA" id="ARBA00023125"/>
    </source>
</evidence>
<proteinExistence type="inferred from homology"/>
<evidence type="ECO:0000313" key="9">
    <source>
        <dbReference type="Proteomes" id="UP000028488"/>
    </source>
</evidence>
<dbReference type="Proteomes" id="UP000028488">
    <property type="component" value="Chromosome"/>
</dbReference>
<dbReference type="Gene3D" id="1.10.10.10">
    <property type="entry name" value="Winged helix-like DNA-binding domain superfamily/Winged helix DNA-binding domain"/>
    <property type="match status" value="1"/>
</dbReference>
<dbReference type="Gene3D" id="1.10.1740.10">
    <property type="match status" value="1"/>
</dbReference>
<dbReference type="GO" id="GO:0003677">
    <property type="term" value="F:DNA binding"/>
    <property type="evidence" value="ECO:0007669"/>
    <property type="project" value="UniProtKB-KW"/>
</dbReference>
<dbReference type="Pfam" id="PF08281">
    <property type="entry name" value="Sigma70_r4_2"/>
    <property type="match status" value="1"/>
</dbReference>
<dbReference type="InterPro" id="IPR007627">
    <property type="entry name" value="RNA_pol_sigma70_r2"/>
</dbReference>
<keyword evidence="3" id="KW-0731">Sigma factor</keyword>
<dbReference type="GO" id="GO:0016987">
    <property type="term" value="F:sigma factor activity"/>
    <property type="evidence" value="ECO:0007669"/>
    <property type="project" value="UniProtKB-KW"/>
</dbReference>
<dbReference type="InterPro" id="IPR013324">
    <property type="entry name" value="RNA_pol_sigma_r3/r4-like"/>
</dbReference>
<evidence type="ECO:0000256" key="1">
    <source>
        <dbReference type="ARBA" id="ARBA00010641"/>
    </source>
</evidence>
<keyword evidence="5" id="KW-0804">Transcription</keyword>
<evidence type="ECO:0000259" key="6">
    <source>
        <dbReference type="Pfam" id="PF04542"/>
    </source>
</evidence>
<dbReference type="SUPFAM" id="SSF88659">
    <property type="entry name" value="Sigma3 and sigma4 domains of RNA polymerase sigma factors"/>
    <property type="match status" value="1"/>
</dbReference>
<dbReference type="InterPro" id="IPR039425">
    <property type="entry name" value="RNA_pol_sigma-70-like"/>
</dbReference>
<keyword evidence="2" id="KW-0805">Transcription regulation</keyword>
<dbReference type="InterPro" id="IPR014284">
    <property type="entry name" value="RNA_pol_sigma-70_dom"/>
</dbReference>
<dbReference type="Pfam" id="PF04542">
    <property type="entry name" value="Sigma70_r2"/>
    <property type="match status" value="1"/>
</dbReference>
<gene>
    <name evidence="8" type="ORF">EP51_30850</name>
</gene>
<name>A0A076ESC1_RHOOP</name>
<dbReference type="InterPro" id="IPR013325">
    <property type="entry name" value="RNA_pol_sigma_r2"/>
</dbReference>
<dbReference type="PANTHER" id="PTHR43133:SF58">
    <property type="entry name" value="ECF RNA POLYMERASE SIGMA FACTOR SIGD"/>
    <property type="match status" value="1"/>
</dbReference>
<comment type="similarity">
    <text evidence="1">Belongs to the sigma-70 factor family. ECF subfamily.</text>
</comment>
<evidence type="ECO:0000256" key="2">
    <source>
        <dbReference type="ARBA" id="ARBA00023015"/>
    </source>
</evidence>